<evidence type="ECO:0000256" key="1">
    <source>
        <dbReference type="ARBA" id="ARBA00004370"/>
    </source>
</evidence>
<evidence type="ECO:0000313" key="8">
    <source>
        <dbReference type="Proteomes" id="UP001321473"/>
    </source>
</evidence>
<dbReference type="InterPro" id="IPR005828">
    <property type="entry name" value="MFS_sugar_transport-like"/>
</dbReference>
<dbReference type="Pfam" id="PF00083">
    <property type="entry name" value="Sugar_tr"/>
    <property type="match status" value="1"/>
</dbReference>
<dbReference type="Proteomes" id="UP001321473">
    <property type="component" value="Unassembled WGS sequence"/>
</dbReference>
<dbReference type="Gene3D" id="3.30.200.20">
    <property type="entry name" value="Phosphorylase Kinase, domain 1"/>
    <property type="match status" value="1"/>
</dbReference>
<dbReference type="EMBL" id="JARKHS020026287">
    <property type="protein sequence ID" value="KAK8766498.1"/>
    <property type="molecule type" value="Genomic_DNA"/>
</dbReference>
<dbReference type="GO" id="GO:0022857">
    <property type="term" value="F:transmembrane transporter activity"/>
    <property type="evidence" value="ECO:0007669"/>
    <property type="project" value="InterPro"/>
</dbReference>
<name>A0AAQ4DVK8_AMBAM</name>
<keyword evidence="4 6" id="KW-0472">Membrane</keyword>
<feature type="transmembrane region" description="Helical" evidence="6">
    <location>
        <begin position="237"/>
        <end position="260"/>
    </location>
</feature>
<sequence>MLPEEALREAGDFGPFQYLLVIYLCVLVAPVRVMPLFAHMFSMLVPPHRCRLGEQFYSSLPGNASYDRELLLQAAIPRESDGSFSQCRMYRPNDTVARFVPESLRWLVSRGKEKRAKKILLFVAKMNGKELTEEFLQKCQFSDGDHSEKRKHSAFEMLKTSNLRKNFILTVACWSEQARRLPADDDGGNASSRKPLLPIAWPRKPSWLLISSDGGPRKPSEPHYAHPLLQFMQDHQLVFYIACSSVLTGVVLLVTLMALYGARHGSSWRTPWSGRPQRQYGESYTLLDRRPLLAERSSALDEDDADDEEAAARDDKPEGVRAELCGLPGRASSSTAGSLYEISTLSEIGAGEGAATWSEPDGISTQSQGRCTWLARGRHGEVFQVVSLVRRTVLKVVPVPADFSKQRVDAIAAAIDCSVKLSMLRHGMRYRTPNFIEVQRIACVFDQFPKWLLGGDGSLGSRDSLAESVHSEAAGKNVTERLWSP</sequence>
<feature type="compositionally biased region" description="Basic and acidic residues" evidence="5">
    <location>
        <begin position="310"/>
        <end position="321"/>
    </location>
</feature>
<accession>A0AAQ4DVK8</accession>
<keyword evidence="3 6" id="KW-1133">Transmembrane helix</keyword>
<evidence type="ECO:0000256" key="6">
    <source>
        <dbReference type="SAM" id="Phobius"/>
    </source>
</evidence>
<comment type="subcellular location">
    <subcellularLocation>
        <location evidence="1">Membrane</location>
    </subcellularLocation>
</comment>
<keyword evidence="2 6" id="KW-0812">Transmembrane</keyword>
<evidence type="ECO:0000256" key="4">
    <source>
        <dbReference type="ARBA" id="ARBA00023136"/>
    </source>
</evidence>
<evidence type="ECO:0000256" key="3">
    <source>
        <dbReference type="ARBA" id="ARBA00022989"/>
    </source>
</evidence>
<proteinExistence type="predicted"/>
<evidence type="ECO:0000313" key="7">
    <source>
        <dbReference type="EMBL" id="KAK8766498.1"/>
    </source>
</evidence>
<organism evidence="7 8">
    <name type="scientific">Amblyomma americanum</name>
    <name type="common">Lone star tick</name>
    <dbReference type="NCBI Taxonomy" id="6943"/>
    <lineage>
        <taxon>Eukaryota</taxon>
        <taxon>Metazoa</taxon>
        <taxon>Ecdysozoa</taxon>
        <taxon>Arthropoda</taxon>
        <taxon>Chelicerata</taxon>
        <taxon>Arachnida</taxon>
        <taxon>Acari</taxon>
        <taxon>Parasitiformes</taxon>
        <taxon>Ixodida</taxon>
        <taxon>Ixodoidea</taxon>
        <taxon>Ixodidae</taxon>
        <taxon>Amblyomminae</taxon>
        <taxon>Amblyomma</taxon>
    </lineage>
</organism>
<evidence type="ECO:0000256" key="5">
    <source>
        <dbReference type="SAM" id="MobiDB-lite"/>
    </source>
</evidence>
<feature type="transmembrane region" description="Helical" evidence="6">
    <location>
        <begin position="20"/>
        <end position="41"/>
    </location>
</feature>
<feature type="compositionally biased region" description="Acidic residues" evidence="5">
    <location>
        <begin position="300"/>
        <end position="309"/>
    </location>
</feature>
<gene>
    <name evidence="7" type="ORF">V5799_006723</name>
</gene>
<dbReference type="Gene3D" id="1.20.1250.20">
    <property type="entry name" value="MFS general substrate transporter like domains"/>
    <property type="match status" value="1"/>
</dbReference>
<feature type="region of interest" description="Disordered" evidence="5">
    <location>
        <begin position="298"/>
        <end position="335"/>
    </location>
</feature>
<dbReference type="InterPro" id="IPR036259">
    <property type="entry name" value="MFS_trans_sf"/>
</dbReference>
<comment type="caution">
    <text evidence="7">The sequence shown here is derived from an EMBL/GenBank/DDBJ whole genome shotgun (WGS) entry which is preliminary data.</text>
</comment>
<dbReference type="GO" id="GO:0016020">
    <property type="term" value="C:membrane"/>
    <property type="evidence" value="ECO:0007669"/>
    <property type="project" value="UniProtKB-SubCell"/>
</dbReference>
<keyword evidence="8" id="KW-1185">Reference proteome</keyword>
<protein>
    <submittedName>
        <fullName evidence="7">Uncharacterized protein</fullName>
    </submittedName>
</protein>
<reference evidence="7 8" key="1">
    <citation type="journal article" date="2023" name="Arcadia Sci">
        <title>De novo assembly of a long-read Amblyomma americanum tick genome.</title>
        <authorList>
            <person name="Chou S."/>
            <person name="Poskanzer K.E."/>
            <person name="Rollins M."/>
            <person name="Thuy-Boun P.S."/>
        </authorList>
    </citation>
    <scope>NUCLEOTIDE SEQUENCE [LARGE SCALE GENOMIC DNA]</scope>
    <source>
        <strain evidence="7">F_SG_1</strain>
        <tissue evidence="7">Salivary glands</tissue>
    </source>
</reference>
<dbReference type="AlphaFoldDB" id="A0AAQ4DVK8"/>
<evidence type="ECO:0000256" key="2">
    <source>
        <dbReference type="ARBA" id="ARBA00022692"/>
    </source>
</evidence>